<evidence type="ECO:0000256" key="2">
    <source>
        <dbReference type="ARBA" id="ARBA00004300"/>
    </source>
</evidence>
<evidence type="ECO:0000313" key="10">
    <source>
        <dbReference type="EMBL" id="RKO84048.1"/>
    </source>
</evidence>
<comment type="similarity">
    <text evidence="3">Belongs to the ADIP family.</text>
</comment>
<comment type="subcellular location">
    <subcellularLocation>
        <location evidence="1">Cell junction</location>
    </subcellularLocation>
    <subcellularLocation>
        <location evidence="2">Cytoplasm</location>
        <location evidence="2">Cytoskeleton</location>
        <location evidence="2">Microtubule organizing center</location>
        <location evidence="2">Centrosome</location>
    </subcellularLocation>
</comment>
<dbReference type="EMBL" id="ML000561">
    <property type="protein sequence ID" value="RKO84048.1"/>
    <property type="molecule type" value="Genomic_DNA"/>
</dbReference>
<evidence type="ECO:0000256" key="8">
    <source>
        <dbReference type="ARBA" id="ARBA00023212"/>
    </source>
</evidence>
<dbReference type="Pfam" id="PF11559">
    <property type="entry name" value="ADIP"/>
    <property type="match status" value="1"/>
</dbReference>
<evidence type="ECO:0000256" key="4">
    <source>
        <dbReference type="ARBA" id="ARBA00022490"/>
    </source>
</evidence>
<dbReference type="AlphaFoldDB" id="A0A4P9W051"/>
<evidence type="ECO:0000256" key="9">
    <source>
        <dbReference type="SAM" id="Coils"/>
    </source>
</evidence>
<evidence type="ECO:0000256" key="5">
    <source>
        <dbReference type="ARBA" id="ARBA00022889"/>
    </source>
</evidence>
<keyword evidence="11" id="KW-1185">Reference proteome</keyword>
<dbReference type="OrthoDB" id="312015at2759"/>
<evidence type="ECO:0000256" key="3">
    <source>
        <dbReference type="ARBA" id="ARBA00009291"/>
    </source>
</evidence>
<proteinExistence type="inferred from homology"/>
<feature type="non-terminal residue" evidence="10">
    <location>
        <position position="268"/>
    </location>
</feature>
<keyword evidence="7 9" id="KW-0175">Coiled coil</keyword>
<gene>
    <name evidence="10" type="ORF">BDK51DRAFT_29743</name>
</gene>
<feature type="coiled-coil region" evidence="9">
    <location>
        <begin position="75"/>
        <end position="169"/>
    </location>
</feature>
<protein>
    <submittedName>
        <fullName evidence="10">Afadin and alpha-actinin-binding-domain-containing protein</fullName>
    </submittedName>
</protein>
<keyword evidence="5" id="KW-0130">Cell adhesion</keyword>
<dbReference type="Gene3D" id="1.10.287.1490">
    <property type="match status" value="1"/>
</dbReference>
<name>A0A4P9W051_9FUNG</name>
<accession>A0A4P9W051</accession>
<dbReference type="PANTHER" id="PTHR46507:SF4">
    <property type="entry name" value="SSX FAMILY MEMBER 2 INTERACTING PROTEIN"/>
    <property type="match status" value="1"/>
</dbReference>
<evidence type="ECO:0000256" key="7">
    <source>
        <dbReference type="ARBA" id="ARBA00023054"/>
    </source>
</evidence>
<reference evidence="11" key="1">
    <citation type="journal article" date="2018" name="Nat. Microbiol.">
        <title>Leveraging single-cell genomics to expand the fungal tree of life.</title>
        <authorList>
            <person name="Ahrendt S.R."/>
            <person name="Quandt C.A."/>
            <person name="Ciobanu D."/>
            <person name="Clum A."/>
            <person name="Salamov A."/>
            <person name="Andreopoulos B."/>
            <person name="Cheng J.F."/>
            <person name="Woyke T."/>
            <person name="Pelin A."/>
            <person name="Henrissat B."/>
            <person name="Reynolds N.K."/>
            <person name="Benny G.L."/>
            <person name="Smith M.E."/>
            <person name="James T.Y."/>
            <person name="Grigoriev I.V."/>
        </authorList>
    </citation>
    <scope>NUCLEOTIDE SEQUENCE [LARGE SCALE GENOMIC DNA]</scope>
</reference>
<dbReference type="GO" id="GO:0007155">
    <property type="term" value="P:cell adhesion"/>
    <property type="evidence" value="ECO:0007669"/>
    <property type="project" value="UniProtKB-KW"/>
</dbReference>
<keyword evidence="8" id="KW-0206">Cytoskeleton</keyword>
<dbReference type="Proteomes" id="UP000269721">
    <property type="component" value="Unassembled WGS sequence"/>
</dbReference>
<keyword evidence="6" id="KW-0965">Cell junction</keyword>
<dbReference type="InterPro" id="IPR021622">
    <property type="entry name" value="Afadin/alpha-actinin-bd"/>
</dbReference>
<dbReference type="GO" id="GO:0035735">
    <property type="term" value="P:intraciliary transport involved in cilium assembly"/>
    <property type="evidence" value="ECO:0007669"/>
    <property type="project" value="TreeGrafter"/>
</dbReference>
<evidence type="ECO:0000313" key="11">
    <source>
        <dbReference type="Proteomes" id="UP000269721"/>
    </source>
</evidence>
<organism evidence="10 11">
    <name type="scientific">Blyttiomyces helicus</name>
    <dbReference type="NCBI Taxonomy" id="388810"/>
    <lineage>
        <taxon>Eukaryota</taxon>
        <taxon>Fungi</taxon>
        <taxon>Fungi incertae sedis</taxon>
        <taxon>Chytridiomycota</taxon>
        <taxon>Chytridiomycota incertae sedis</taxon>
        <taxon>Chytridiomycetes</taxon>
        <taxon>Chytridiomycetes incertae sedis</taxon>
        <taxon>Blyttiomyces</taxon>
    </lineage>
</organism>
<sequence length="268" mass="30409">MLHNADPPETAEQQSPRENTVKFLSQELLAAGVHADPAEIDAALLPDRDEGDPARTVLELFFRLLQIHRDDVAYVEDLEQQLRTSAQDYDDLNASTAKLKGRLATTERDLALVKNQLDAANIEVKEALERHATTKEELKACKSNLAHNKTQYQHEIRKRERDHEKLKERMLKTATDRSGKMGTIRCLNPLPAGVGKEAKRKEKNGDEEMYRIVVTTYEEREKEVLAENETLRRSIFEMYTTLQGLVERCRRSADGEEGGGVEDVVGIE</sequence>
<dbReference type="GO" id="GO:0036064">
    <property type="term" value="C:ciliary basal body"/>
    <property type="evidence" value="ECO:0007669"/>
    <property type="project" value="TreeGrafter"/>
</dbReference>
<dbReference type="PANTHER" id="PTHR46507">
    <property type="entry name" value="AFADIN- AND ALPHA-ACTININ-BINDING PROTEIN"/>
    <property type="match status" value="1"/>
</dbReference>
<keyword evidence="4" id="KW-0963">Cytoplasm</keyword>
<evidence type="ECO:0000256" key="6">
    <source>
        <dbReference type="ARBA" id="ARBA00022949"/>
    </source>
</evidence>
<evidence type="ECO:0000256" key="1">
    <source>
        <dbReference type="ARBA" id="ARBA00004282"/>
    </source>
</evidence>
<dbReference type="InterPro" id="IPR052300">
    <property type="entry name" value="Adhesion_Centrosome_assoc"/>
</dbReference>